<dbReference type="EMBL" id="JBJUIK010000002">
    <property type="protein sequence ID" value="KAL3536395.1"/>
    <property type="molecule type" value="Genomic_DNA"/>
</dbReference>
<proteinExistence type="predicted"/>
<evidence type="ECO:0000256" key="1">
    <source>
        <dbReference type="SAM" id="MobiDB-lite"/>
    </source>
</evidence>
<dbReference type="Proteomes" id="UP001630127">
    <property type="component" value="Unassembled WGS sequence"/>
</dbReference>
<protein>
    <submittedName>
        <fullName evidence="2">Uncharacterized protein</fullName>
    </submittedName>
</protein>
<evidence type="ECO:0000313" key="2">
    <source>
        <dbReference type="EMBL" id="KAL3536395.1"/>
    </source>
</evidence>
<dbReference type="AlphaFoldDB" id="A0ABD3AYQ7"/>
<comment type="caution">
    <text evidence="2">The sequence shown here is derived from an EMBL/GenBank/DDBJ whole genome shotgun (WGS) entry which is preliminary data.</text>
</comment>
<sequence length="97" mass="10833">MSKENRDRLEETTIENISIQEDQLEQKEDCKADDREHKGGETSVSSMELEKPCILVGTSQPATEVADDDDGFKTPTSAEHNPSDYRMPTGSPYNVVE</sequence>
<name>A0ABD3AYQ7_9GENT</name>
<organism evidence="2 3">
    <name type="scientific">Cinchona calisaya</name>
    <dbReference type="NCBI Taxonomy" id="153742"/>
    <lineage>
        <taxon>Eukaryota</taxon>
        <taxon>Viridiplantae</taxon>
        <taxon>Streptophyta</taxon>
        <taxon>Embryophyta</taxon>
        <taxon>Tracheophyta</taxon>
        <taxon>Spermatophyta</taxon>
        <taxon>Magnoliopsida</taxon>
        <taxon>eudicotyledons</taxon>
        <taxon>Gunneridae</taxon>
        <taxon>Pentapetalae</taxon>
        <taxon>asterids</taxon>
        <taxon>lamiids</taxon>
        <taxon>Gentianales</taxon>
        <taxon>Rubiaceae</taxon>
        <taxon>Cinchonoideae</taxon>
        <taxon>Cinchoneae</taxon>
        <taxon>Cinchona</taxon>
    </lineage>
</organism>
<gene>
    <name evidence="2" type="ORF">ACH5RR_004856</name>
</gene>
<keyword evidence="3" id="KW-1185">Reference proteome</keyword>
<evidence type="ECO:0000313" key="3">
    <source>
        <dbReference type="Proteomes" id="UP001630127"/>
    </source>
</evidence>
<feature type="region of interest" description="Disordered" evidence="1">
    <location>
        <begin position="1"/>
        <end position="97"/>
    </location>
</feature>
<accession>A0ABD3AYQ7</accession>
<feature type="compositionally biased region" description="Basic and acidic residues" evidence="1">
    <location>
        <begin position="1"/>
        <end position="11"/>
    </location>
</feature>
<feature type="compositionally biased region" description="Basic and acidic residues" evidence="1">
    <location>
        <begin position="24"/>
        <end position="40"/>
    </location>
</feature>
<reference evidence="2 3" key="1">
    <citation type="submission" date="2024-11" db="EMBL/GenBank/DDBJ databases">
        <title>A near-complete genome assembly of Cinchona calisaya.</title>
        <authorList>
            <person name="Lian D.C."/>
            <person name="Zhao X.W."/>
            <person name="Wei L."/>
        </authorList>
    </citation>
    <scope>NUCLEOTIDE SEQUENCE [LARGE SCALE GENOMIC DNA]</scope>
    <source>
        <tissue evidence="2">Nenye</tissue>
    </source>
</reference>